<dbReference type="InterPro" id="IPR011110">
    <property type="entry name" value="Reg_prop"/>
</dbReference>
<evidence type="ECO:0000256" key="1">
    <source>
        <dbReference type="SAM" id="MobiDB-lite"/>
    </source>
</evidence>
<keyword evidence="2" id="KW-0732">Signal</keyword>
<evidence type="ECO:0000313" key="3">
    <source>
        <dbReference type="EMBL" id="NKE70099.1"/>
    </source>
</evidence>
<evidence type="ECO:0000256" key="2">
    <source>
        <dbReference type="SAM" id="SignalP"/>
    </source>
</evidence>
<dbReference type="PROSITE" id="PS51257">
    <property type="entry name" value="PROKAR_LIPOPROTEIN"/>
    <property type="match status" value="1"/>
</dbReference>
<dbReference type="Proteomes" id="UP000534783">
    <property type="component" value="Unassembled WGS sequence"/>
</dbReference>
<dbReference type="RefSeq" id="WP_168058364.1">
    <property type="nucleotide sequence ID" value="NZ_VTOW01000001.1"/>
</dbReference>
<feature type="compositionally biased region" description="Basic and acidic residues" evidence="1">
    <location>
        <begin position="237"/>
        <end position="253"/>
    </location>
</feature>
<gene>
    <name evidence="3" type="ORF">MNODULE_04990</name>
</gene>
<protein>
    <recommendedName>
        <fullName evidence="5">Two component regulator propeller</fullName>
    </recommendedName>
</protein>
<accession>A0A7X6DN17</accession>
<comment type="caution">
    <text evidence="3">The sequence shown here is derived from an EMBL/GenBank/DDBJ whole genome shotgun (WGS) entry which is preliminary data.</text>
</comment>
<name>A0A7X6DN17_9BACT</name>
<dbReference type="InterPro" id="IPR015943">
    <property type="entry name" value="WD40/YVTN_repeat-like_dom_sf"/>
</dbReference>
<proteinExistence type="predicted"/>
<dbReference type="Gene3D" id="2.130.10.10">
    <property type="entry name" value="YVTN repeat-like/Quinoprotein amine dehydrogenase"/>
    <property type="match status" value="4"/>
</dbReference>
<sequence length="371" mass="40944">MRLSFIFLTLLLTACSQPAPVAPPASTAPPALPPRFVNFETGANVKSLAFEGDDLWLGLASGLIRYDTRTPDRHEIFTVRSTQGLLAKGIYKVAVDRQGRKWVGTYGGGLSRFDGREWVTYTPYGGGRITYDAAWTIYPAGSGLGDLWVYDIYFDPDGTAWIATWDGVSRFDGKTFKTYNEADGLLDKWVYAIAKDRDGNFWFGTEGGINRFDGKNWTGFTHRDGLGAEIGPPAIARPKDESYEEGHHGRGSKENQTANPNFVLDIAVDRENQVWVGTWGAGLSRFDGKRWTTYTAGSGTIGGNFVHALEIDSKGILWAGTDRGVSRFDGQSWRTYTTADGLQDNNVFSIAFDAQGNKWFGTWTGLSKMTE</sequence>
<feature type="signal peptide" evidence="2">
    <location>
        <begin position="1"/>
        <end position="21"/>
    </location>
</feature>
<evidence type="ECO:0008006" key="5">
    <source>
        <dbReference type="Google" id="ProtNLM"/>
    </source>
</evidence>
<dbReference type="EMBL" id="VTOW01000001">
    <property type="protein sequence ID" value="NKE70099.1"/>
    <property type="molecule type" value="Genomic_DNA"/>
</dbReference>
<dbReference type="Pfam" id="PF07494">
    <property type="entry name" value="Reg_prop"/>
    <property type="match status" value="5"/>
</dbReference>
<reference evidence="3 4" key="1">
    <citation type="journal article" date="2020" name="Nature">
        <title>Bacterial chemolithoautotrophy via manganese oxidation.</title>
        <authorList>
            <person name="Yu H."/>
            <person name="Leadbetter J.R."/>
        </authorList>
    </citation>
    <scope>NUCLEOTIDE SEQUENCE [LARGE SCALE GENOMIC DNA]</scope>
    <source>
        <strain evidence="3 4">Mn-1</strain>
    </source>
</reference>
<feature type="region of interest" description="Disordered" evidence="1">
    <location>
        <begin position="231"/>
        <end position="257"/>
    </location>
</feature>
<feature type="chain" id="PRO_5030881984" description="Two component regulator propeller" evidence="2">
    <location>
        <begin position="22"/>
        <end position="371"/>
    </location>
</feature>
<evidence type="ECO:0000313" key="4">
    <source>
        <dbReference type="Proteomes" id="UP000534783"/>
    </source>
</evidence>
<keyword evidence="4" id="KW-1185">Reference proteome</keyword>
<organism evidence="3 4">
    <name type="scientific">Candidatus Manganitrophus noduliformans</name>
    <dbReference type="NCBI Taxonomy" id="2606439"/>
    <lineage>
        <taxon>Bacteria</taxon>
        <taxon>Pseudomonadati</taxon>
        <taxon>Nitrospirota</taxon>
        <taxon>Nitrospiria</taxon>
        <taxon>Candidatus Troglogloeales</taxon>
        <taxon>Candidatus Manganitrophaceae</taxon>
        <taxon>Candidatus Manganitrophus</taxon>
    </lineage>
</organism>
<dbReference type="SUPFAM" id="SSF63829">
    <property type="entry name" value="Calcium-dependent phosphotriesterase"/>
    <property type="match status" value="2"/>
</dbReference>
<dbReference type="AlphaFoldDB" id="A0A7X6DN17"/>